<dbReference type="PANTHER" id="PTHR23168:SF0">
    <property type="entry name" value="MITOTIC SPINDLE ASSEMBLY CHECKPOINT PROTEIN MAD1"/>
    <property type="match status" value="1"/>
</dbReference>
<dbReference type="HOGENOM" id="CLU_304829_0_0_1"/>
<feature type="region of interest" description="Disordered" evidence="9">
    <location>
        <begin position="1"/>
        <end position="22"/>
    </location>
</feature>
<dbReference type="InParanoid" id="Q5KQ23"/>
<accession>Q5KQ23</accession>
<evidence type="ECO:0000256" key="4">
    <source>
        <dbReference type="ARBA" id="ARBA00022618"/>
    </source>
</evidence>
<dbReference type="GO" id="GO:0051315">
    <property type="term" value="P:attachment of mitotic spindle microtubules to kinetochore"/>
    <property type="evidence" value="ECO:0000318"/>
    <property type="project" value="GO_Central"/>
</dbReference>
<dbReference type="Gene3D" id="1.10.287.1490">
    <property type="match status" value="1"/>
</dbReference>
<feature type="coiled-coil region" evidence="8">
    <location>
        <begin position="689"/>
        <end position="751"/>
    </location>
</feature>
<evidence type="ECO:0000256" key="9">
    <source>
        <dbReference type="SAM" id="MobiDB-lite"/>
    </source>
</evidence>
<keyword evidence="7" id="KW-0131">Cell cycle</keyword>
<feature type="region of interest" description="Disordered" evidence="9">
    <location>
        <begin position="872"/>
        <end position="896"/>
    </location>
</feature>
<dbReference type="GeneID" id="3253897"/>
<accession>Q561C2</accession>
<feature type="compositionally biased region" description="Polar residues" evidence="9">
    <location>
        <begin position="257"/>
        <end position="291"/>
    </location>
</feature>
<dbReference type="OMA" id="FMRHELL"/>
<dbReference type="GO" id="GO:0005635">
    <property type="term" value="C:nuclear envelope"/>
    <property type="evidence" value="ECO:0000318"/>
    <property type="project" value="GO_Central"/>
</dbReference>
<dbReference type="OrthoDB" id="3647690at2759"/>
<protein>
    <recommendedName>
        <fullName evidence="3">Spindle assembly checkpoint component MAD1</fullName>
    </recommendedName>
</protein>
<feature type="coiled-coil region" evidence="8">
    <location>
        <begin position="830"/>
        <end position="864"/>
    </location>
</feature>
<name>Q5KQ23_CRYD1</name>
<dbReference type="KEGG" id="cne:CNA00730"/>
<reference evidence="11 12" key="1">
    <citation type="journal article" date="2005" name="Science">
        <title>The genome of the basidiomycetous yeast and human pathogen Cryptococcus neoformans.</title>
        <authorList>
            <person name="Loftus B.J."/>
            <person name="Fung E."/>
            <person name="Roncaglia P."/>
            <person name="Rowley D."/>
            <person name="Amedeo P."/>
            <person name="Bruno D."/>
            <person name="Vamathevan J."/>
            <person name="Miranda M."/>
            <person name="Anderson I.J."/>
            <person name="Fraser J.A."/>
            <person name="Allen J.E."/>
            <person name="Bosdet I.E."/>
            <person name="Brent M.R."/>
            <person name="Chiu R."/>
            <person name="Doering T.L."/>
            <person name="Donlin M.J."/>
            <person name="D'Souza C.A."/>
            <person name="Fox D.S."/>
            <person name="Grinberg V."/>
            <person name="Fu J."/>
            <person name="Fukushima M."/>
            <person name="Haas B.J."/>
            <person name="Huang J.C."/>
            <person name="Janbon G."/>
            <person name="Jones S.J."/>
            <person name="Koo H.L."/>
            <person name="Krzywinski M.I."/>
            <person name="Kwon-Chung J.K."/>
            <person name="Lengeler K.B."/>
            <person name="Maiti R."/>
            <person name="Marra M.A."/>
            <person name="Marra R.E."/>
            <person name="Mathewson C.A."/>
            <person name="Mitchell T.G."/>
            <person name="Pertea M."/>
            <person name="Riggs F.R."/>
            <person name="Salzberg S.L."/>
            <person name="Schein J.E."/>
            <person name="Shvartsbeyn A."/>
            <person name="Shin H."/>
            <person name="Shumway M."/>
            <person name="Specht C.A."/>
            <person name="Suh B.B."/>
            <person name="Tenney A."/>
            <person name="Utterback T.R."/>
            <person name="Wickes B.L."/>
            <person name="Wortman J.R."/>
            <person name="Wye N.H."/>
            <person name="Kronstad J.W."/>
            <person name="Lodge J.K."/>
            <person name="Heitman J."/>
            <person name="Davis R.W."/>
            <person name="Fraser C.M."/>
            <person name="Hyman R.W."/>
        </authorList>
    </citation>
    <scope>NUCLEOTIDE SEQUENCE [LARGE SCALE GENOMIC DNA]</scope>
    <source>
        <strain evidence="12">JEC21 / ATCC MYA-565</strain>
    </source>
</reference>
<keyword evidence="6" id="KW-0539">Nucleus</keyword>
<evidence type="ECO:0000256" key="5">
    <source>
        <dbReference type="ARBA" id="ARBA00022776"/>
    </source>
</evidence>
<dbReference type="GO" id="GO:0007094">
    <property type="term" value="P:mitotic spindle assembly checkpoint signaling"/>
    <property type="evidence" value="ECO:0000318"/>
    <property type="project" value="GO_Central"/>
</dbReference>
<evidence type="ECO:0000256" key="2">
    <source>
        <dbReference type="ARBA" id="ARBA00008029"/>
    </source>
</evidence>
<feature type="compositionally biased region" description="Polar residues" evidence="9">
    <location>
        <begin position="164"/>
        <end position="175"/>
    </location>
</feature>
<evidence type="ECO:0000313" key="11">
    <source>
        <dbReference type="EMBL" id="AAW40672.1"/>
    </source>
</evidence>
<dbReference type="eggNOG" id="ENOG502SCIX">
    <property type="taxonomic scope" value="Eukaryota"/>
</dbReference>
<gene>
    <name evidence="11" type="ordered locus">CNA00730</name>
</gene>
<evidence type="ECO:0000256" key="7">
    <source>
        <dbReference type="ARBA" id="ARBA00023306"/>
    </source>
</evidence>
<dbReference type="VEuPathDB" id="FungiDB:CNA00730"/>
<dbReference type="GO" id="GO:0000776">
    <property type="term" value="C:kinetochore"/>
    <property type="evidence" value="ECO:0000318"/>
    <property type="project" value="GO_Central"/>
</dbReference>
<dbReference type="GO" id="GO:0072686">
    <property type="term" value="C:mitotic spindle"/>
    <property type="evidence" value="ECO:0000318"/>
    <property type="project" value="GO_Central"/>
</dbReference>
<keyword evidence="5" id="KW-0498">Mitosis</keyword>
<dbReference type="AlphaFoldDB" id="Q5KQ23"/>
<evidence type="ECO:0000259" key="10">
    <source>
        <dbReference type="PROSITE" id="PS50013"/>
    </source>
</evidence>
<sequence length="976" mass="108816">MAASYRGSEEPSPEIPSTQFIPEANDADNLYEAVEIMDERGAPVDGEYLIKWSGTDEYGRPWKPSWEKKSGCTDALIMEWKEKKRRHPTIVGKEGEKLKKLEKQERAPKTKKRKRKSEITVKREPGVTPVKKSRTSVGKVAARSTASVDSPASTSKAGRKSRVSLASISAGTLSESPAPVAGPSRSRSSVNDHEDVSEDSEGSTHATRRGGMTRFRSRESQIEPNSPEVQRSRAPLLKSLSAKATSPPKSDQRPKKSVTTLSGPKSRESPSQSSLQRTVIPSHLLSPNSRARNGDKSPLFLPNSSLESNDTVEPSHTIGSAVTSQIEAIERFSSPPFMRHELLARGQEEVRRLAEGGRSGVYRAGDSDDEELQVIAKPPNKGKGRANENIDDDEEVVEADNILSSPNFNLNEFPSSKRPASVARGPSPYGQHPAVVDLENAKKKVTLLEGELTYSEKARKKAEERPKDFIDPAELSKAKKDIERLKAELKDAQDARISAEDLLAHSGNDEATKISKLREQINGLRERLMAVQAEKGDLEEKLKENPGSKELAEVQKELDEQLKEKKGLELEKESFKLLLSSLNDDLDAVKKELQISNAQNAKLEKKVNDSDSAELVKLRKEIEDLRAKLGSVTMEKEELKHQLMNHPDTAELAKVREQVKDFNSVINQALFEKKKLEEYLANHPDTAALADARSELKSLSSQLEEAKQSLSSSDAEVELLRERIASAERSHKNLVEDNAFMRKQYDEASNRAVAEVQQANLLRDQIKHLTGQLKFGLKQREIFNATVAAQRNDETRKLRAQVKVLLDQSRRTDDDIRHKAQFYKKYKAEYDNIVRTASEQSDKIERLEERVETLVDKLETLRAVKMGAFDVDESEHEEGNRRKTVSPIRFHTPDEGPTAARLPFPDTSADGNVFNVPVQQEAQANGPVIKEGGEGYVCKWRVGDETCQVVCDTVEEIHTHAIAHQRAELEAKGIII</sequence>
<dbReference type="Gene3D" id="2.40.50.40">
    <property type="match status" value="1"/>
</dbReference>
<dbReference type="EMBL" id="AE017341">
    <property type="protein sequence ID" value="AAW40672.1"/>
    <property type="molecule type" value="Genomic_DNA"/>
</dbReference>
<dbReference type="RefSeq" id="XP_566491.1">
    <property type="nucleotide sequence ID" value="XM_566491.2"/>
</dbReference>
<dbReference type="InterPro" id="IPR008672">
    <property type="entry name" value="Mad1"/>
</dbReference>
<dbReference type="PaxDb" id="214684-Q5KQ23"/>
<dbReference type="Proteomes" id="UP000002149">
    <property type="component" value="Chromosome 1"/>
</dbReference>
<keyword evidence="4" id="KW-0132">Cell division</keyword>
<dbReference type="PANTHER" id="PTHR23168">
    <property type="entry name" value="MITOTIC SPINDLE ASSEMBLY CHECKPOINT PROTEIN MAD1 MITOTIC ARREST DEFICIENT-LIKE PROTEIN 1"/>
    <property type="match status" value="1"/>
</dbReference>
<comment type="subcellular location">
    <subcellularLocation>
        <location evidence="1">Nucleus</location>
    </subcellularLocation>
</comment>
<feature type="region of interest" description="Disordered" evidence="9">
    <location>
        <begin position="84"/>
        <end position="316"/>
    </location>
</feature>
<keyword evidence="12" id="KW-1185">Reference proteome</keyword>
<evidence type="ECO:0000256" key="1">
    <source>
        <dbReference type="ARBA" id="ARBA00004123"/>
    </source>
</evidence>
<proteinExistence type="inferred from homology"/>
<organism evidence="11 12">
    <name type="scientific">Cryptococcus deneoformans (strain JEC21 / ATCC MYA-565)</name>
    <name type="common">Cryptococcus neoformans var. neoformans serotype D</name>
    <dbReference type="NCBI Taxonomy" id="214684"/>
    <lineage>
        <taxon>Eukaryota</taxon>
        <taxon>Fungi</taxon>
        <taxon>Dikarya</taxon>
        <taxon>Basidiomycota</taxon>
        <taxon>Agaricomycotina</taxon>
        <taxon>Tremellomycetes</taxon>
        <taxon>Tremellales</taxon>
        <taxon>Cryptococcaceae</taxon>
        <taxon>Cryptococcus</taxon>
        <taxon>Cryptococcus neoformans species complex</taxon>
    </lineage>
</organism>
<dbReference type="InterPro" id="IPR000953">
    <property type="entry name" value="Chromo/chromo_shadow_dom"/>
</dbReference>
<feature type="compositionally biased region" description="Polar residues" evidence="9">
    <location>
        <begin position="144"/>
        <end position="156"/>
    </location>
</feature>
<feature type="compositionally biased region" description="Polar residues" evidence="9">
    <location>
        <begin position="302"/>
        <end position="316"/>
    </location>
</feature>
<feature type="compositionally biased region" description="Basic and acidic residues" evidence="9">
    <location>
        <begin position="93"/>
        <end position="108"/>
    </location>
</feature>
<keyword evidence="8" id="KW-0175">Coiled coil</keyword>
<feature type="domain" description="Chromo" evidence="10">
    <location>
        <begin position="31"/>
        <end position="70"/>
    </location>
</feature>
<feature type="region of interest" description="Disordered" evidence="9">
    <location>
        <begin position="406"/>
        <end position="434"/>
    </location>
</feature>
<dbReference type="PROSITE" id="PS50013">
    <property type="entry name" value="CHROMO_2"/>
    <property type="match status" value="1"/>
</dbReference>
<feature type="coiled-coil region" evidence="8">
    <location>
        <begin position="475"/>
        <end position="642"/>
    </location>
</feature>
<dbReference type="GO" id="GO:0051301">
    <property type="term" value="P:cell division"/>
    <property type="evidence" value="ECO:0007669"/>
    <property type="project" value="UniProtKB-KW"/>
</dbReference>
<evidence type="ECO:0000256" key="3">
    <source>
        <dbReference type="ARBA" id="ARBA00022019"/>
    </source>
</evidence>
<evidence type="ECO:0000256" key="8">
    <source>
        <dbReference type="SAM" id="Coils"/>
    </source>
</evidence>
<dbReference type="STRING" id="214684.Q5KQ23"/>
<evidence type="ECO:0000313" key="12">
    <source>
        <dbReference type="Proteomes" id="UP000002149"/>
    </source>
</evidence>
<dbReference type="CDD" id="cd00024">
    <property type="entry name" value="CD_CSD"/>
    <property type="match status" value="1"/>
</dbReference>
<comment type="similarity">
    <text evidence="2">Belongs to the MAD1 family.</text>
</comment>
<evidence type="ECO:0000256" key="6">
    <source>
        <dbReference type="ARBA" id="ARBA00023242"/>
    </source>
</evidence>